<feature type="chain" id="PRO_5041711780" evidence="1">
    <location>
        <begin position="21"/>
        <end position="165"/>
    </location>
</feature>
<feature type="signal peptide" evidence="1">
    <location>
        <begin position="1"/>
        <end position="20"/>
    </location>
</feature>
<evidence type="ECO:0000313" key="3">
    <source>
        <dbReference type="Proteomes" id="UP001187343"/>
    </source>
</evidence>
<dbReference type="AlphaFoldDB" id="A0AA88PSS2"/>
<keyword evidence="1" id="KW-0732">Signal</keyword>
<name>A0AA88PSS2_9TELE</name>
<comment type="caution">
    <text evidence="2">The sequence shown here is derived from an EMBL/GenBank/DDBJ whole genome shotgun (WGS) entry which is preliminary data.</text>
</comment>
<reference evidence="2" key="1">
    <citation type="submission" date="2023-08" db="EMBL/GenBank/DDBJ databases">
        <title>Chromosome-level Genome Assembly of mud carp (Cirrhinus molitorella).</title>
        <authorList>
            <person name="Liu H."/>
        </authorList>
    </citation>
    <scope>NUCLEOTIDE SEQUENCE</scope>
    <source>
        <strain evidence="2">Prfri</strain>
        <tissue evidence="2">Muscle</tissue>
    </source>
</reference>
<protein>
    <submittedName>
        <fullName evidence="2">Uncharacterized protein</fullName>
    </submittedName>
</protein>
<proteinExistence type="predicted"/>
<gene>
    <name evidence="2" type="ORF">Q8A67_016999</name>
</gene>
<dbReference type="EMBL" id="JAUYZG010000016">
    <property type="protein sequence ID" value="KAK2886162.1"/>
    <property type="molecule type" value="Genomic_DNA"/>
</dbReference>
<keyword evidence="3" id="KW-1185">Reference proteome</keyword>
<organism evidence="2 3">
    <name type="scientific">Cirrhinus molitorella</name>
    <name type="common">mud carp</name>
    <dbReference type="NCBI Taxonomy" id="172907"/>
    <lineage>
        <taxon>Eukaryota</taxon>
        <taxon>Metazoa</taxon>
        <taxon>Chordata</taxon>
        <taxon>Craniata</taxon>
        <taxon>Vertebrata</taxon>
        <taxon>Euteleostomi</taxon>
        <taxon>Actinopterygii</taxon>
        <taxon>Neopterygii</taxon>
        <taxon>Teleostei</taxon>
        <taxon>Ostariophysi</taxon>
        <taxon>Cypriniformes</taxon>
        <taxon>Cyprinidae</taxon>
        <taxon>Labeoninae</taxon>
        <taxon>Labeonini</taxon>
        <taxon>Cirrhinus</taxon>
    </lineage>
</organism>
<evidence type="ECO:0000256" key="1">
    <source>
        <dbReference type="SAM" id="SignalP"/>
    </source>
</evidence>
<dbReference type="Proteomes" id="UP001187343">
    <property type="component" value="Unassembled WGS sequence"/>
</dbReference>
<accession>A0AA88PSS2</accession>
<evidence type="ECO:0000313" key="2">
    <source>
        <dbReference type="EMBL" id="KAK2886162.1"/>
    </source>
</evidence>
<sequence>MKLVFAFVLVFVLVFSVAVCDIELALEATEGEKFHIPLQPAELERATRVIITFKRGKKLQLIEQFCNHDESCTVKKTPGFILCIENRTLTLQHVSSNTSGLYEVKVLNGKDTFVIKATVVTKPAVSLTELPLHTSTPKPPNSSERQRLHALLILPVILVVVVSSG</sequence>